<sequence>MAPVKSIEDCKGVPHANVFPAEEPKTIRLSLDEGESVGAHSHPERQVILYLISGEIDLQLDGESHIIQSGDIVQFDGMREVAPAAKTDSTALIVLAKKSD</sequence>
<evidence type="ECO:0000313" key="2">
    <source>
        <dbReference type="EMBL" id="MFC6838298.1"/>
    </source>
</evidence>
<dbReference type="AlphaFoldDB" id="A0ABD5UD31"/>
<dbReference type="InterPro" id="IPR011051">
    <property type="entry name" value="RmlC_Cupin_sf"/>
</dbReference>
<dbReference type="SUPFAM" id="SSF51182">
    <property type="entry name" value="RmlC-like cupins"/>
    <property type="match status" value="1"/>
</dbReference>
<dbReference type="InterPro" id="IPR013096">
    <property type="entry name" value="Cupin_2"/>
</dbReference>
<organism evidence="2 3">
    <name type="scientific">Halomarina ordinaria</name>
    <dbReference type="NCBI Taxonomy" id="3033939"/>
    <lineage>
        <taxon>Archaea</taxon>
        <taxon>Methanobacteriati</taxon>
        <taxon>Methanobacteriota</taxon>
        <taxon>Stenosarchaea group</taxon>
        <taxon>Halobacteria</taxon>
        <taxon>Halobacteriales</taxon>
        <taxon>Natronomonadaceae</taxon>
        <taxon>Halomarina</taxon>
    </lineage>
</organism>
<dbReference type="Pfam" id="PF07883">
    <property type="entry name" value="Cupin_2"/>
    <property type="match status" value="1"/>
</dbReference>
<evidence type="ECO:0000259" key="1">
    <source>
        <dbReference type="Pfam" id="PF07883"/>
    </source>
</evidence>
<protein>
    <submittedName>
        <fullName evidence="2">Cupin domain-containing protein</fullName>
    </submittedName>
</protein>
<gene>
    <name evidence="2" type="ORF">ACFQHK_17595</name>
</gene>
<feature type="domain" description="Cupin type-2" evidence="1">
    <location>
        <begin position="30"/>
        <end position="91"/>
    </location>
</feature>
<dbReference type="Proteomes" id="UP001596406">
    <property type="component" value="Unassembled WGS sequence"/>
</dbReference>
<comment type="caution">
    <text evidence="2">The sequence shown here is derived from an EMBL/GenBank/DDBJ whole genome shotgun (WGS) entry which is preliminary data.</text>
</comment>
<keyword evidence="3" id="KW-1185">Reference proteome</keyword>
<evidence type="ECO:0000313" key="3">
    <source>
        <dbReference type="Proteomes" id="UP001596406"/>
    </source>
</evidence>
<accession>A0ABD5UD31</accession>
<proteinExistence type="predicted"/>
<name>A0ABD5UD31_9EURY</name>
<dbReference type="RefSeq" id="WP_304449996.1">
    <property type="nucleotide sequence ID" value="NZ_JARRAH010000004.1"/>
</dbReference>
<dbReference type="Gene3D" id="2.60.120.10">
    <property type="entry name" value="Jelly Rolls"/>
    <property type="match status" value="1"/>
</dbReference>
<dbReference type="EMBL" id="JBHSXM010000004">
    <property type="protein sequence ID" value="MFC6838298.1"/>
    <property type="molecule type" value="Genomic_DNA"/>
</dbReference>
<reference evidence="2 3" key="1">
    <citation type="journal article" date="2019" name="Int. J. Syst. Evol. Microbiol.">
        <title>The Global Catalogue of Microorganisms (GCM) 10K type strain sequencing project: providing services to taxonomists for standard genome sequencing and annotation.</title>
        <authorList>
            <consortium name="The Broad Institute Genomics Platform"/>
            <consortium name="The Broad Institute Genome Sequencing Center for Infectious Disease"/>
            <person name="Wu L."/>
            <person name="Ma J."/>
        </authorList>
    </citation>
    <scope>NUCLEOTIDE SEQUENCE [LARGE SCALE GENOMIC DNA]</scope>
    <source>
        <strain evidence="2 3">PSRA2</strain>
    </source>
</reference>
<dbReference type="InterPro" id="IPR014710">
    <property type="entry name" value="RmlC-like_jellyroll"/>
</dbReference>